<dbReference type="CDD" id="cd02248">
    <property type="entry name" value="Peptidase_C1A"/>
    <property type="match status" value="1"/>
</dbReference>
<dbReference type="InterPro" id="IPR013128">
    <property type="entry name" value="Peptidase_C1A"/>
</dbReference>
<evidence type="ECO:0000259" key="9">
    <source>
        <dbReference type="SMART" id="SM00848"/>
    </source>
</evidence>
<dbReference type="GeneID" id="113519233"/>
<keyword evidence="10" id="KW-1185">Reference proteome</keyword>
<dbReference type="InterPro" id="IPR013201">
    <property type="entry name" value="Prot_inhib_I29"/>
</dbReference>
<proteinExistence type="inferred from homology"/>
<dbReference type="RefSeq" id="XP_052753082.1">
    <property type="nucleotide sequence ID" value="XM_052897122.1"/>
</dbReference>
<dbReference type="Pfam" id="PF08246">
    <property type="entry name" value="Inhibitor_I29"/>
    <property type="match status" value="1"/>
</dbReference>
<dbReference type="PANTHER" id="PTHR12411">
    <property type="entry name" value="CYSTEINE PROTEASE FAMILY C1-RELATED"/>
    <property type="match status" value="1"/>
</dbReference>
<reference evidence="11" key="1">
    <citation type="submission" date="2025-08" db="UniProtKB">
        <authorList>
            <consortium name="RefSeq"/>
        </authorList>
    </citation>
    <scope>IDENTIFICATION</scope>
    <source>
        <tissue evidence="11">Whole larvae</tissue>
    </source>
</reference>
<evidence type="ECO:0000313" key="10">
    <source>
        <dbReference type="Proteomes" id="UP001652740"/>
    </source>
</evidence>
<dbReference type="InterPro" id="IPR000169">
    <property type="entry name" value="Pept_cys_AS"/>
</dbReference>
<protein>
    <submittedName>
        <fullName evidence="11">Cathepsin S-like</fullName>
    </submittedName>
</protein>
<evidence type="ECO:0000256" key="7">
    <source>
        <dbReference type="SAM" id="SignalP"/>
    </source>
</evidence>
<evidence type="ECO:0000313" key="11">
    <source>
        <dbReference type="RefSeq" id="XP_052753082.1"/>
    </source>
</evidence>
<dbReference type="InterPro" id="IPR039417">
    <property type="entry name" value="Peptidase_C1A_papain-like"/>
</dbReference>
<keyword evidence="4" id="KW-0788">Thiol protease</keyword>
<dbReference type="Proteomes" id="UP001652740">
    <property type="component" value="Unplaced"/>
</dbReference>
<evidence type="ECO:0000256" key="4">
    <source>
        <dbReference type="ARBA" id="ARBA00022807"/>
    </source>
</evidence>
<comment type="similarity">
    <text evidence="1">Belongs to the peptidase C1 family.</text>
</comment>
<dbReference type="InterPro" id="IPR038765">
    <property type="entry name" value="Papain-like_cys_pep_sf"/>
</dbReference>
<feature type="chain" id="PRO_5046219657" evidence="7">
    <location>
        <begin position="24"/>
        <end position="421"/>
    </location>
</feature>
<gene>
    <name evidence="11" type="primary">LOC113519233</name>
</gene>
<dbReference type="InterPro" id="IPR000668">
    <property type="entry name" value="Peptidase_C1A_C"/>
</dbReference>
<accession>A0ABM3MNX7</accession>
<feature type="signal peptide" evidence="7">
    <location>
        <begin position="1"/>
        <end position="23"/>
    </location>
</feature>
<keyword evidence="7" id="KW-0732">Signal</keyword>
<feature type="domain" description="Peptidase C1A papain C-terminal" evidence="8">
    <location>
        <begin position="211"/>
        <end position="420"/>
    </location>
</feature>
<evidence type="ECO:0000256" key="3">
    <source>
        <dbReference type="ARBA" id="ARBA00022801"/>
    </source>
</evidence>
<dbReference type="Pfam" id="PF00112">
    <property type="entry name" value="Peptidase_C1"/>
    <property type="match status" value="1"/>
</dbReference>
<keyword evidence="2" id="KW-0645">Protease</keyword>
<sequence>MNFLLVFKMNFLFLFLQISLVSSYLNLNESNYKLKYILNKYKNSNCAKYRRCVAEVNLDSFIDKSLNFFDKTSRYGEFLNSYNVSECKRDTEVQGTNYNKRHISNGLLTSHEVSDSHWNEYKSVYNKVYESIHHEMAALAKWRNNLLRVVEHNRRFLAGQISYSLHLNHFGDLGAPDYFKKILKLFDTKPLFDPAEDHHKTTYRKVIHRRTPREVDWRAKGFKPRLEEQFQCGACYAFAVAHALQAQVYRKDGDWRELSPQQIVDCSFKDGNMGCDGGSLRAALRYVAREGLVPERHYPYIGKKGRCHSIRAVSRARPRRWAMIPLGDEDGMERALATIGPLAVGVNASPFTFQLYRSGIYDDPFCVPWALNHAMLLVGYTPQYWILLNWWGKQWGENGYMRIRRGFNRCGVANMAAYVEL</sequence>
<evidence type="ECO:0000256" key="5">
    <source>
        <dbReference type="ARBA" id="ARBA00023145"/>
    </source>
</evidence>
<keyword evidence="3" id="KW-0378">Hydrolase</keyword>
<feature type="domain" description="Cathepsin propeptide inhibitor" evidence="9">
    <location>
        <begin position="118"/>
        <end position="178"/>
    </location>
</feature>
<evidence type="ECO:0000256" key="1">
    <source>
        <dbReference type="ARBA" id="ARBA00008455"/>
    </source>
</evidence>
<keyword evidence="6" id="KW-1015">Disulfide bond</keyword>
<evidence type="ECO:0000256" key="2">
    <source>
        <dbReference type="ARBA" id="ARBA00022670"/>
    </source>
</evidence>
<evidence type="ECO:0000256" key="6">
    <source>
        <dbReference type="ARBA" id="ARBA00023157"/>
    </source>
</evidence>
<evidence type="ECO:0000259" key="8">
    <source>
        <dbReference type="SMART" id="SM00645"/>
    </source>
</evidence>
<dbReference type="SUPFAM" id="SSF54001">
    <property type="entry name" value="Cysteine proteinases"/>
    <property type="match status" value="1"/>
</dbReference>
<dbReference type="PROSITE" id="PS00139">
    <property type="entry name" value="THIOL_PROTEASE_CYS"/>
    <property type="match status" value="1"/>
</dbReference>
<dbReference type="Gene3D" id="3.90.70.10">
    <property type="entry name" value="Cysteine proteinases"/>
    <property type="match status" value="1"/>
</dbReference>
<dbReference type="SMART" id="SM00848">
    <property type="entry name" value="Inhibitor_I29"/>
    <property type="match status" value="1"/>
</dbReference>
<name>A0ABM3MNX7_GALME</name>
<organism evidence="10 11">
    <name type="scientific">Galleria mellonella</name>
    <name type="common">Greater wax moth</name>
    <dbReference type="NCBI Taxonomy" id="7137"/>
    <lineage>
        <taxon>Eukaryota</taxon>
        <taxon>Metazoa</taxon>
        <taxon>Ecdysozoa</taxon>
        <taxon>Arthropoda</taxon>
        <taxon>Hexapoda</taxon>
        <taxon>Insecta</taxon>
        <taxon>Pterygota</taxon>
        <taxon>Neoptera</taxon>
        <taxon>Endopterygota</taxon>
        <taxon>Lepidoptera</taxon>
        <taxon>Glossata</taxon>
        <taxon>Ditrysia</taxon>
        <taxon>Pyraloidea</taxon>
        <taxon>Pyralidae</taxon>
        <taxon>Galleriinae</taxon>
        <taxon>Galleria</taxon>
    </lineage>
</organism>
<dbReference type="SMART" id="SM00645">
    <property type="entry name" value="Pept_C1"/>
    <property type="match status" value="1"/>
</dbReference>
<keyword evidence="5" id="KW-0865">Zymogen</keyword>